<reference evidence="1 2" key="1">
    <citation type="submission" date="2020-10" db="EMBL/GenBank/DDBJ databases">
        <title>The Coptis chinensis genome and diversification of protoberbering-type alkaloids.</title>
        <authorList>
            <person name="Wang B."/>
            <person name="Shu S."/>
            <person name="Song C."/>
            <person name="Liu Y."/>
        </authorList>
    </citation>
    <scope>NUCLEOTIDE SEQUENCE [LARGE SCALE GENOMIC DNA]</scope>
    <source>
        <strain evidence="1">HL-2020</strain>
        <tissue evidence="1">Leaf</tissue>
    </source>
</reference>
<dbReference type="EMBL" id="JADFTS010000006">
    <property type="protein sequence ID" value="KAF9599915.1"/>
    <property type="molecule type" value="Genomic_DNA"/>
</dbReference>
<proteinExistence type="predicted"/>
<dbReference type="AlphaFoldDB" id="A0A835HG05"/>
<gene>
    <name evidence="1" type="ORF">IFM89_001861</name>
</gene>
<dbReference type="Proteomes" id="UP000631114">
    <property type="component" value="Unassembled WGS sequence"/>
</dbReference>
<protein>
    <submittedName>
        <fullName evidence="1">Uncharacterized protein</fullName>
    </submittedName>
</protein>
<name>A0A835HG05_9MAGN</name>
<keyword evidence="2" id="KW-1185">Reference proteome</keyword>
<evidence type="ECO:0000313" key="1">
    <source>
        <dbReference type="EMBL" id="KAF9599915.1"/>
    </source>
</evidence>
<organism evidence="1 2">
    <name type="scientific">Coptis chinensis</name>
    <dbReference type="NCBI Taxonomy" id="261450"/>
    <lineage>
        <taxon>Eukaryota</taxon>
        <taxon>Viridiplantae</taxon>
        <taxon>Streptophyta</taxon>
        <taxon>Embryophyta</taxon>
        <taxon>Tracheophyta</taxon>
        <taxon>Spermatophyta</taxon>
        <taxon>Magnoliopsida</taxon>
        <taxon>Ranunculales</taxon>
        <taxon>Ranunculaceae</taxon>
        <taxon>Coptidoideae</taxon>
        <taxon>Coptis</taxon>
    </lineage>
</organism>
<comment type="caution">
    <text evidence="1">The sequence shown here is derived from an EMBL/GenBank/DDBJ whole genome shotgun (WGS) entry which is preliminary data.</text>
</comment>
<sequence>MTGMSLFRAFGPTIGGVLIRGVSVDKYGIGGLGRISDGGGQSGETIESAKQQNRSQHLNDDIITKVLLGVPANSLSELRRTYASNVLT</sequence>
<evidence type="ECO:0000313" key="2">
    <source>
        <dbReference type="Proteomes" id="UP000631114"/>
    </source>
</evidence>
<accession>A0A835HG05</accession>